<comment type="caution">
    <text evidence="2">The sequence shown here is derived from an EMBL/GenBank/DDBJ whole genome shotgun (WGS) entry which is preliminary data.</text>
</comment>
<dbReference type="Gene3D" id="2.60.120.10">
    <property type="entry name" value="Jelly Rolls"/>
    <property type="match status" value="1"/>
</dbReference>
<reference evidence="2 3" key="1">
    <citation type="submission" date="2021-01" db="EMBL/GenBank/DDBJ databases">
        <title>Whole genome shotgun sequence of Microbispora siamensis NBRC 104113.</title>
        <authorList>
            <person name="Komaki H."/>
            <person name="Tamura T."/>
        </authorList>
    </citation>
    <scope>NUCLEOTIDE SEQUENCE [LARGE SCALE GENOMIC DNA]</scope>
    <source>
        <strain evidence="2 3">NBRC 104113</strain>
    </source>
</reference>
<dbReference type="SUPFAM" id="SSF51182">
    <property type="entry name" value="RmlC-like cupins"/>
    <property type="match status" value="1"/>
</dbReference>
<dbReference type="Proteomes" id="UP000660454">
    <property type="component" value="Unassembled WGS sequence"/>
</dbReference>
<evidence type="ECO:0000313" key="3">
    <source>
        <dbReference type="Proteomes" id="UP000660454"/>
    </source>
</evidence>
<dbReference type="InterPro" id="IPR014710">
    <property type="entry name" value="RmlC-like_jellyroll"/>
</dbReference>
<feature type="domain" description="Cupin type-2" evidence="1">
    <location>
        <begin position="41"/>
        <end position="98"/>
    </location>
</feature>
<dbReference type="InterPro" id="IPR013096">
    <property type="entry name" value="Cupin_2"/>
</dbReference>
<gene>
    <name evidence="2" type="ORF">Msi02_06430</name>
</gene>
<evidence type="ECO:0000313" key="2">
    <source>
        <dbReference type="EMBL" id="GIH59826.1"/>
    </source>
</evidence>
<accession>A0ABQ4GEI2</accession>
<dbReference type="Pfam" id="PF07883">
    <property type="entry name" value="Cupin_2"/>
    <property type="match status" value="1"/>
</dbReference>
<dbReference type="RefSeq" id="WP_204046989.1">
    <property type="nucleotide sequence ID" value="NZ_BOOF01000003.1"/>
</dbReference>
<sequence length="114" mass="12572">MSDDDGRPWRTMTSVEGLPLLGGHALFRLPLRTERGLLLEIEYPEGVSSPEHFHDHDSFIYLLSGHLAGTVNGQECELLPGQTLLHPRGAPHTVAALQTSRWLEFKAPPTLPIG</sequence>
<proteinExistence type="predicted"/>
<protein>
    <submittedName>
        <fullName evidence="2">Cupin</fullName>
    </submittedName>
</protein>
<evidence type="ECO:0000259" key="1">
    <source>
        <dbReference type="Pfam" id="PF07883"/>
    </source>
</evidence>
<keyword evidence="3" id="KW-1185">Reference proteome</keyword>
<name>A0ABQ4GEI2_9ACTN</name>
<dbReference type="InterPro" id="IPR011051">
    <property type="entry name" value="RmlC_Cupin_sf"/>
</dbReference>
<organism evidence="2 3">
    <name type="scientific">Microbispora siamensis</name>
    <dbReference type="NCBI Taxonomy" id="564413"/>
    <lineage>
        <taxon>Bacteria</taxon>
        <taxon>Bacillati</taxon>
        <taxon>Actinomycetota</taxon>
        <taxon>Actinomycetes</taxon>
        <taxon>Streptosporangiales</taxon>
        <taxon>Streptosporangiaceae</taxon>
        <taxon>Microbispora</taxon>
    </lineage>
</organism>
<dbReference type="EMBL" id="BOOF01000003">
    <property type="protein sequence ID" value="GIH59826.1"/>
    <property type="molecule type" value="Genomic_DNA"/>
</dbReference>